<evidence type="ECO:0000313" key="3">
    <source>
        <dbReference type="Proteomes" id="UP001582793"/>
    </source>
</evidence>
<gene>
    <name evidence="2" type="ORF">AAFH96_25880</name>
</gene>
<sequence length="450" mass="49549">MLTKESEGERDNVPLTPIYPFNQPGEAVDLYSGPIGGLYDSALEGTIRLAPFPSPGLRWEVDVPDADGYLMNSPRDLFDLTAGRMTGRGLVTSTSFGSAAGTLSSLEFESGDPMDRVLVHWMNLPDYSGNATLRYDTDGSRTWTSGRLALEVDGWGLTLDGRPDNSRLFKDDVGLARYVLTHVLELRRTDGASFDSDSAKRVIEALRLSLSFAAGRWVAPPLTVGFDARGGGAWQRWGSPICAPYERIGSPVISPVVSSDLEAFIKASVARLYDGDATNTTGFQMQLATQTSNLGFVENRIFSAFPAIENLSWETFVLGGLVPKKEFEDSKVWPTARRLRELLVRAQIPVDIDEKRLPVLYRFAVEKGVDGPDMVTWVRNRLIHPKNPHDGLYARESLVVEAWQQSREYICLLLLHAIGYTGGYLSAIPPYGWLGNPTLVPWTATDSPAS</sequence>
<dbReference type="RefSeq" id="WP_375735916.1">
    <property type="nucleotide sequence ID" value="NZ_JBCGDC010000094.1"/>
</dbReference>
<accession>A0ABV5CWX0</accession>
<dbReference type="EMBL" id="JBCGDC010000094">
    <property type="protein sequence ID" value="MFB6396504.1"/>
    <property type="molecule type" value="Genomic_DNA"/>
</dbReference>
<reference evidence="2 3" key="1">
    <citation type="submission" date="2024-04" db="EMBL/GenBank/DDBJ databases">
        <title>Polymorphospora sp. isolated from Baiyangdian Lake in Xiong'an New Area.</title>
        <authorList>
            <person name="Zhang X."/>
            <person name="Liu J."/>
        </authorList>
    </citation>
    <scope>NUCLEOTIDE SEQUENCE [LARGE SCALE GENOMIC DNA]</scope>
    <source>
        <strain evidence="2 3">2-325</strain>
    </source>
</reference>
<comment type="caution">
    <text evidence="2">The sequence shown here is derived from an EMBL/GenBank/DDBJ whole genome shotgun (WGS) entry which is preliminary data.</text>
</comment>
<feature type="domain" description="YopA central" evidence="1">
    <location>
        <begin position="111"/>
        <end position="247"/>
    </location>
</feature>
<keyword evidence="3" id="KW-1185">Reference proteome</keyword>
<dbReference type="Proteomes" id="UP001582793">
    <property type="component" value="Unassembled WGS sequence"/>
</dbReference>
<dbReference type="Pfam" id="PF26308">
    <property type="entry name" value="YopA_M"/>
    <property type="match status" value="1"/>
</dbReference>
<evidence type="ECO:0000259" key="1">
    <source>
        <dbReference type="Pfam" id="PF26308"/>
    </source>
</evidence>
<evidence type="ECO:0000313" key="2">
    <source>
        <dbReference type="EMBL" id="MFB6396504.1"/>
    </source>
</evidence>
<protein>
    <recommendedName>
        <fullName evidence="1">YopA central domain-containing protein</fullName>
    </recommendedName>
</protein>
<proteinExistence type="predicted"/>
<organism evidence="2 3">
    <name type="scientific">Polymorphospora lycopeni</name>
    <dbReference type="NCBI Taxonomy" id="3140240"/>
    <lineage>
        <taxon>Bacteria</taxon>
        <taxon>Bacillati</taxon>
        <taxon>Actinomycetota</taxon>
        <taxon>Actinomycetes</taxon>
        <taxon>Micromonosporales</taxon>
        <taxon>Micromonosporaceae</taxon>
        <taxon>Polymorphospora</taxon>
    </lineage>
</organism>
<dbReference type="InterPro" id="IPR058684">
    <property type="entry name" value="YopA_M"/>
</dbReference>
<name>A0ABV5CWX0_9ACTN</name>